<organism evidence="5 6">
    <name type="scientific">Streptomyces boncukensis</name>
    <dbReference type="NCBI Taxonomy" id="2711219"/>
    <lineage>
        <taxon>Bacteria</taxon>
        <taxon>Bacillati</taxon>
        <taxon>Actinomycetota</taxon>
        <taxon>Actinomycetes</taxon>
        <taxon>Kitasatosporales</taxon>
        <taxon>Streptomycetaceae</taxon>
        <taxon>Streptomyces</taxon>
    </lineage>
</organism>
<dbReference type="InterPro" id="IPR036856">
    <property type="entry name" value="Ald_Oxase/Xan_DH_a/b_sf"/>
</dbReference>
<gene>
    <name evidence="5" type="ORF">G5C65_29525</name>
</gene>
<dbReference type="Pfam" id="PF01315">
    <property type="entry name" value="Ald_Xan_dh_C"/>
    <property type="match status" value="1"/>
</dbReference>
<dbReference type="InterPro" id="IPR037165">
    <property type="entry name" value="AldOxase/xan_DH_Mopterin-bd_sf"/>
</dbReference>
<keyword evidence="2" id="KW-0560">Oxidoreductase</keyword>
<comment type="caution">
    <text evidence="5">The sequence shown here is derived from an EMBL/GenBank/DDBJ whole genome shotgun (WGS) entry which is preliminary data.</text>
</comment>
<dbReference type="Pfam" id="PF20256">
    <property type="entry name" value="MoCoBD_2"/>
    <property type="match status" value="1"/>
</dbReference>
<dbReference type="EMBL" id="JAAKZZ010000458">
    <property type="protein sequence ID" value="NGO72421.1"/>
    <property type="molecule type" value="Genomic_DNA"/>
</dbReference>
<keyword evidence="1" id="KW-0500">Molybdenum</keyword>
<evidence type="ECO:0000313" key="5">
    <source>
        <dbReference type="EMBL" id="NGO72421.1"/>
    </source>
</evidence>
<dbReference type="SMART" id="SM01008">
    <property type="entry name" value="Ald_Xan_dh_C"/>
    <property type="match status" value="1"/>
</dbReference>
<dbReference type="GO" id="GO:0016491">
    <property type="term" value="F:oxidoreductase activity"/>
    <property type="evidence" value="ECO:0007669"/>
    <property type="project" value="UniProtKB-KW"/>
</dbReference>
<evidence type="ECO:0000256" key="2">
    <source>
        <dbReference type="ARBA" id="ARBA00023002"/>
    </source>
</evidence>
<dbReference type="GO" id="GO:0005506">
    <property type="term" value="F:iron ion binding"/>
    <property type="evidence" value="ECO:0007669"/>
    <property type="project" value="InterPro"/>
</dbReference>
<dbReference type="AlphaFoldDB" id="A0A6G4X6X4"/>
<keyword evidence="6" id="KW-1185">Reference proteome</keyword>
<dbReference type="PANTHER" id="PTHR11908">
    <property type="entry name" value="XANTHINE DEHYDROGENASE"/>
    <property type="match status" value="1"/>
</dbReference>
<dbReference type="Gene3D" id="3.30.365.10">
    <property type="entry name" value="Aldehyde oxidase/xanthine dehydrogenase, molybdopterin binding domain"/>
    <property type="match status" value="4"/>
</dbReference>
<dbReference type="SUPFAM" id="SSF56003">
    <property type="entry name" value="Molybdenum cofactor-binding domain"/>
    <property type="match status" value="1"/>
</dbReference>
<accession>A0A6G4X6X4</accession>
<dbReference type="Gene3D" id="3.90.1170.50">
    <property type="entry name" value="Aldehyde oxidase/xanthine dehydrogenase, a/b hammerhead"/>
    <property type="match status" value="1"/>
</dbReference>
<evidence type="ECO:0000256" key="3">
    <source>
        <dbReference type="SAM" id="MobiDB-lite"/>
    </source>
</evidence>
<dbReference type="InterPro" id="IPR046867">
    <property type="entry name" value="AldOxase/xan_DH_MoCoBD2"/>
</dbReference>
<dbReference type="Proteomes" id="UP000477722">
    <property type="component" value="Unassembled WGS sequence"/>
</dbReference>
<evidence type="ECO:0000256" key="1">
    <source>
        <dbReference type="ARBA" id="ARBA00022505"/>
    </source>
</evidence>
<dbReference type="InterPro" id="IPR008274">
    <property type="entry name" value="AldOxase/xan_DH_MoCoBD1"/>
</dbReference>
<dbReference type="PANTHER" id="PTHR11908:SF132">
    <property type="entry name" value="ALDEHYDE OXIDASE 1-RELATED"/>
    <property type="match status" value="1"/>
</dbReference>
<dbReference type="SUPFAM" id="SSF54665">
    <property type="entry name" value="CO dehydrogenase molybdoprotein N-domain-like"/>
    <property type="match status" value="1"/>
</dbReference>
<feature type="domain" description="Aldehyde oxidase/xanthine dehydrogenase a/b hammerhead" evidence="4">
    <location>
        <begin position="27"/>
        <end position="142"/>
    </location>
</feature>
<name>A0A6G4X6X4_9ACTN</name>
<reference evidence="5 6" key="1">
    <citation type="submission" date="2020-02" db="EMBL/GenBank/DDBJ databases">
        <title>Whole-genome analyses of novel actinobacteria.</title>
        <authorList>
            <person name="Sahin N."/>
            <person name="Tatar D."/>
        </authorList>
    </citation>
    <scope>NUCLEOTIDE SEQUENCE [LARGE SCALE GENOMIC DNA]</scope>
    <source>
        <strain evidence="5 6">SB3404</strain>
    </source>
</reference>
<protein>
    <submittedName>
        <fullName evidence="5">Xanthine dehydrogenase family protein</fullName>
    </submittedName>
</protein>
<dbReference type="Pfam" id="PF02738">
    <property type="entry name" value="MoCoBD_1"/>
    <property type="match status" value="1"/>
</dbReference>
<evidence type="ECO:0000259" key="4">
    <source>
        <dbReference type="SMART" id="SM01008"/>
    </source>
</evidence>
<proteinExistence type="predicted"/>
<evidence type="ECO:0000313" key="6">
    <source>
        <dbReference type="Proteomes" id="UP000477722"/>
    </source>
</evidence>
<dbReference type="InterPro" id="IPR016208">
    <property type="entry name" value="Ald_Oxase/xanthine_DH-like"/>
</dbReference>
<dbReference type="InterPro" id="IPR000674">
    <property type="entry name" value="Ald_Oxase/Xan_DH_a/b"/>
</dbReference>
<feature type="region of interest" description="Disordered" evidence="3">
    <location>
        <begin position="1"/>
        <end position="25"/>
    </location>
</feature>
<sequence length="783" mass="82930">MTEDTGATGPGPLGRALPRTHDPRLLRGDGRYVDDIAGPQRGVLHAAVLRSPVAHGRVTRFDATAAREDSGAHLVLGPDGIARHTGPLPTFWRLPGQWQHTIEVATRTVRYVGQPIGLVVADSRAAAEDAAERVEVSIDPLPAVTDVDAALAPRAPLLYPETGTNAAGRIRLGDPEADVERAMADAAHLVTRELAVQRVSVAPMEPRGLLAEWTPATQQLTVCSSTQVPHPVRCGLAAALRLRADQVRVTVPDVGGGFGGKTTLYVDETLVCLAAKLLGGRVAWTEDRAEAMAADYHGRGQRATARLALDADGRFLALDARVRGDLGAFATQGGSGPFQITGLSLEGPYRFPCAGATVTGVYTNATPTGAYRGYGMQEACWIRERLIAEAARELGLDPGELRLRNLITVGEMPYTVRAQTTYDTGDYPATLQRAMAAVAERPRVRTGRLRRGVAAVPSVEGTGYGPTALLEQIGLEASGWESGRIRINEDGTVTVFTGAVSLGQGIETALAQIVADRLGLPLERIAVRLGDTDTSPHSDYSSQASRSLVLCGTALLRAGERLRARMDALAAALLETVPEDVRLEADETFRGEKTSRTATWREVAARGWLGWGRPEHDRIRLEESVDYDPPDITFAHAAHAAAVAVDLDTGVVTVEGYWAVHDSGVLVNPLIAEGQTVGEGLGMALLEEADCDPATAQPLRRGLADYPLPAPADVPPVEVAHTRTPSPHNEGGFKGLGEGGILPVAAVVAGAVADAVPEIAAGLNRTPLTPYRIWTLLREAGLA</sequence>
<dbReference type="RefSeq" id="WP_165302109.1">
    <property type="nucleotide sequence ID" value="NZ_JAAKZZ010000458.1"/>
</dbReference>